<keyword evidence="3 8" id="KW-0699">rRNA-binding</keyword>
<evidence type="ECO:0000256" key="8">
    <source>
        <dbReference type="HAMAP-Rule" id="MF_00500"/>
    </source>
</evidence>
<dbReference type="InterPro" id="IPR036510">
    <property type="entry name" value="Ribosomal_bS20_sf"/>
</dbReference>
<dbReference type="GO" id="GO:0070181">
    <property type="term" value="F:small ribosomal subunit rRNA binding"/>
    <property type="evidence" value="ECO:0007669"/>
    <property type="project" value="TreeGrafter"/>
</dbReference>
<dbReference type="KEGG" id="elv:FNIIJ_236"/>
<keyword evidence="6 8" id="KW-0687">Ribonucleoprotein</keyword>
<evidence type="ECO:0000256" key="6">
    <source>
        <dbReference type="ARBA" id="ARBA00023274"/>
    </source>
</evidence>
<name>A0A068DS86_9FLAO</name>
<protein>
    <recommendedName>
        <fullName evidence="7 8">Small ribosomal subunit protein bS20</fullName>
    </recommendedName>
</protein>
<dbReference type="GO" id="GO:0015935">
    <property type="term" value="C:small ribosomal subunit"/>
    <property type="evidence" value="ECO:0007669"/>
    <property type="project" value="TreeGrafter"/>
</dbReference>
<dbReference type="RefSeq" id="WP_038436229.1">
    <property type="nucleotide sequence ID" value="NZ_CP006873.1"/>
</dbReference>
<dbReference type="STRING" id="1415657.FNIIJ_236"/>
<comment type="function">
    <text evidence="1 8">Binds directly to 16S ribosomal RNA.</text>
</comment>
<dbReference type="SUPFAM" id="SSF46992">
    <property type="entry name" value="Ribosomal protein S20"/>
    <property type="match status" value="1"/>
</dbReference>
<dbReference type="Pfam" id="PF01649">
    <property type="entry name" value="Ribosomal_S20p"/>
    <property type="match status" value="1"/>
</dbReference>
<comment type="similarity">
    <text evidence="2 8">Belongs to the bacterial ribosomal protein bS20 family.</text>
</comment>
<evidence type="ECO:0000256" key="4">
    <source>
        <dbReference type="ARBA" id="ARBA00022884"/>
    </source>
</evidence>
<dbReference type="PANTHER" id="PTHR33398">
    <property type="entry name" value="30S RIBOSOMAL PROTEIN S20"/>
    <property type="match status" value="1"/>
</dbReference>
<dbReference type="PANTHER" id="PTHR33398:SF1">
    <property type="entry name" value="SMALL RIBOSOMAL SUBUNIT PROTEIN BS20C"/>
    <property type="match status" value="1"/>
</dbReference>
<evidence type="ECO:0000256" key="3">
    <source>
        <dbReference type="ARBA" id="ARBA00022730"/>
    </source>
</evidence>
<dbReference type="GO" id="GO:0006412">
    <property type="term" value="P:translation"/>
    <property type="evidence" value="ECO:0007669"/>
    <property type="project" value="UniProtKB-UniRule"/>
</dbReference>
<sequence length="85" mass="10066">MSNIKKKILHNKNRRLRNRYSYKTVRTIVKQIRKEIEKARDINYLESYYSYLSSKLDTLAKKKIIHKNKAANLKSKLASAINAIK</sequence>
<dbReference type="AlphaFoldDB" id="A0A068DS86"/>
<dbReference type="Gene3D" id="1.20.58.110">
    <property type="entry name" value="Ribosomal protein S20"/>
    <property type="match status" value="1"/>
</dbReference>
<evidence type="ECO:0000256" key="5">
    <source>
        <dbReference type="ARBA" id="ARBA00022980"/>
    </source>
</evidence>
<accession>A0A068DS86</accession>
<evidence type="ECO:0000313" key="9">
    <source>
        <dbReference type="EMBL" id="AID37496.1"/>
    </source>
</evidence>
<dbReference type="Proteomes" id="UP000027148">
    <property type="component" value="Chromosome"/>
</dbReference>
<evidence type="ECO:0000313" key="10">
    <source>
        <dbReference type="Proteomes" id="UP000027148"/>
    </source>
</evidence>
<dbReference type="HAMAP" id="MF_00500">
    <property type="entry name" value="Ribosomal_bS20"/>
    <property type="match status" value="1"/>
</dbReference>
<dbReference type="InterPro" id="IPR002583">
    <property type="entry name" value="Ribosomal_bS20"/>
</dbReference>
<dbReference type="EMBL" id="CP006873">
    <property type="protein sequence ID" value="AID37496.1"/>
    <property type="molecule type" value="Genomic_DNA"/>
</dbReference>
<reference evidence="9 10" key="1">
    <citation type="journal article" date="2014" name="Genome Biol. Evol.">
        <title>Genome sequence of "Candidatus Walczuchella monophlebidarum" the flavobacterial endosymbiont of Llaveia axin axin (Hemiptera: Coccoidea: Monophlebidae).</title>
        <authorList>
            <person name="Rosas-Perez T."/>
            <person name="Rosenblueth M."/>
            <person name="Rincon-Rosales R."/>
            <person name="Mora J."/>
            <person name="Martinez-Romero E."/>
        </authorList>
    </citation>
    <scope>NUCLEOTIDE SEQUENCE [LARGE SCALE GENOMIC DNA]</scope>
    <source>
        <strain evidence="9">FNIIJ</strain>
    </source>
</reference>
<evidence type="ECO:0000256" key="7">
    <source>
        <dbReference type="ARBA" id="ARBA00035136"/>
    </source>
</evidence>
<proteinExistence type="inferred from homology"/>
<dbReference type="HOGENOM" id="CLU_160655_3_2_10"/>
<dbReference type="NCBIfam" id="TIGR00029">
    <property type="entry name" value="S20"/>
    <property type="match status" value="1"/>
</dbReference>
<dbReference type="GO" id="GO:0005829">
    <property type="term" value="C:cytosol"/>
    <property type="evidence" value="ECO:0007669"/>
    <property type="project" value="TreeGrafter"/>
</dbReference>
<dbReference type="OrthoDB" id="9808392at2"/>
<organism evidence="9 10">
    <name type="scientific">Candidatus Walczuchella monophlebidarum</name>
    <dbReference type="NCBI Taxonomy" id="1415657"/>
    <lineage>
        <taxon>Bacteria</taxon>
        <taxon>Pseudomonadati</taxon>
        <taxon>Bacteroidota</taxon>
        <taxon>Flavobacteriia</taxon>
        <taxon>Flavobacteriales</taxon>
        <taxon>Candidatus Walczuchella</taxon>
    </lineage>
</organism>
<dbReference type="GO" id="GO:0003735">
    <property type="term" value="F:structural constituent of ribosome"/>
    <property type="evidence" value="ECO:0007669"/>
    <property type="project" value="InterPro"/>
</dbReference>
<evidence type="ECO:0000256" key="2">
    <source>
        <dbReference type="ARBA" id="ARBA00007634"/>
    </source>
</evidence>
<keyword evidence="4 8" id="KW-0694">RNA-binding</keyword>
<gene>
    <name evidence="8 9" type="primary">rpsT</name>
    <name evidence="9" type="ORF">FNIIJ_236</name>
</gene>
<evidence type="ECO:0000256" key="1">
    <source>
        <dbReference type="ARBA" id="ARBA00003134"/>
    </source>
</evidence>
<keyword evidence="10" id="KW-1185">Reference proteome</keyword>
<keyword evidence="5 8" id="KW-0689">Ribosomal protein</keyword>